<dbReference type="PROSITE" id="PS00211">
    <property type="entry name" value="ABC_TRANSPORTER_1"/>
    <property type="match status" value="1"/>
</dbReference>
<accession>A0A6N7S456</accession>
<dbReference type="InterPro" id="IPR003593">
    <property type="entry name" value="AAA+_ATPase"/>
</dbReference>
<dbReference type="GO" id="GO:0055085">
    <property type="term" value="P:transmembrane transport"/>
    <property type="evidence" value="ECO:0007669"/>
    <property type="project" value="UniProtKB-ARBA"/>
</dbReference>
<keyword evidence="3" id="KW-0547">Nucleotide-binding</keyword>
<dbReference type="Gene3D" id="3.40.50.300">
    <property type="entry name" value="P-loop containing nucleotide triphosphate hydrolases"/>
    <property type="match status" value="1"/>
</dbReference>
<keyword evidence="9" id="KW-1185">Reference proteome</keyword>
<protein>
    <submittedName>
        <fullName evidence="6">ATP-binding cassette domain-containing protein</fullName>
    </submittedName>
</protein>
<dbReference type="PANTHER" id="PTHR43776:SF7">
    <property type="entry name" value="D,D-DIPEPTIDE TRANSPORT ATP-BINDING PROTEIN DDPF-RELATED"/>
    <property type="match status" value="1"/>
</dbReference>
<dbReference type="Proteomes" id="UP000433575">
    <property type="component" value="Unassembled WGS sequence"/>
</dbReference>
<evidence type="ECO:0000313" key="9">
    <source>
        <dbReference type="Proteomes" id="UP000480929"/>
    </source>
</evidence>
<dbReference type="GO" id="GO:0016887">
    <property type="term" value="F:ATP hydrolysis activity"/>
    <property type="evidence" value="ECO:0007669"/>
    <property type="project" value="InterPro"/>
</dbReference>
<dbReference type="InterPro" id="IPR027417">
    <property type="entry name" value="P-loop_NTPase"/>
</dbReference>
<feature type="domain" description="ABC transporter" evidence="5">
    <location>
        <begin position="6"/>
        <end position="257"/>
    </location>
</feature>
<dbReference type="AlphaFoldDB" id="A0A6N7S456"/>
<keyword evidence="2" id="KW-0813">Transport</keyword>
<proteinExistence type="inferred from homology"/>
<dbReference type="PANTHER" id="PTHR43776">
    <property type="entry name" value="TRANSPORT ATP-BINDING PROTEIN"/>
    <property type="match status" value="1"/>
</dbReference>
<dbReference type="InterPro" id="IPR017871">
    <property type="entry name" value="ABC_transporter-like_CS"/>
</dbReference>
<dbReference type="Proteomes" id="UP000480929">
    <property type="component" value="Unassembled WGS sequence"/>
</dbReference>
<comment type="similarity">
    <text evidence="1">Belongs to the ABC transporter superfamily.</text>
</comment>
<evidence type="ECO:0000256" key="1">
    <source>
        <dbReference type="ARBA" id="ARBA00005417"/>
    </source>
</evidence>
<dbReference type="EMBL" id="WKPJ01000004">
    <property type="protein sequence ID" value="MSA88673.1"/>
    <property type="molecule type" value="Genomic_DNA"/>
</dbReference>
<evidence type="ECO:0000256" key="3">
    <source>
        <dbReference type="ARBA" id="ARBA00022741"/>
    </source>
</evidence>
<sequence length="271" mass="30276">MSELILEGQNLVKDYPLKKEVFWEKPKTLRALGGVSLKLAQGQTVGIVGESGSGKSTLGEILGDLQRPSKGTVLYQGQNLRTMKQAEYRRFRRNVQFIFQNPKESMNPYFTIEKILMEPMKRLDDDFSPAQAQQKIQTILPQVGLEPDCLSRRPAELSGGQCQRIAIARALLLNPQVIVCDECVSALDVSIQAQILNLLKSLQRRYGTSYLFISHDMSVVHYMSDTIFVLVKGQVIEQGVGAELMHHPKQAYTSSLISSSLFAEDTLCAVQ</sequence>
<dbReference type="EMBL" id="WKPI01000003">
    <property type="protein sequence ID" value="MSC32220.1"/>
    <property type="molecule type" value="Genomic_DNA"/>
</dbReference>
<evidence type="ECO:0000313" key="6">
    <source>
        <dbReference type="EMBL" id="MSA88673.1"/>
    </source>
</evidence>
<evidence type="ECO:0000256" key="4">
    <source>
        <dbReference type="ARBA" id="ARBA00022840"/>
    </source>
</evidence>
<evidence type="ECO:0000259" key="5">
    <source>
        <dbReference type="PROSITE" id="PS50893"/>
    </source>
</evidence>
<dbReference type="OrthoDB" id="9806285at2"/>
<evidence type="ECO:0000313" key="7">
    <source>
        <dbReference type="EMBL" id="MSC32220.1"/>
    </source>
</evidence>
<dbReference type="SMART" id="SM00382">
    <property type="entry name" value="AAA"/>
    <property type="match status" value="1"/>
</dbReference>
<keyword evidence="4 6" id="KW-0067">ATP-binding</keyword>
<evidence type="ECO:0000313" key="8">
    <source>
        <dbReference type="Proteomes" id="UP000433575"/>
    </source>
</evidence>
<dbReference type="RefSeq" id="WP_154238171.1">
    <property type="nucleotide sequence ID" value="NZ_CALJPI010000144.1"/>
</dbReference>
<organism evidence="6 8">
    <name type="scientific">Holdemania massiliensis</name>
    <dbReference type="NCBI Taxonomy" id="1468449"/>
    <lineage>
        <taxon>Bacteria</taxon>
        <taxon>Bacillati</taxon>
        <taxon>Bacillota</taxon>
        <taxon>Erysipelotrichia</taxon>
        <taxon>Erysipelotrichales</taxon>
        <taxon>Erysipelotrichaceae</taxon>
        <taxon>Holdemania</taxon>
    </lineage>
</organism>
<dbReference type="InterPro" id="IPR050319">
    <property type="entry name" value="ABC_transp_ATP-bind"/>
</dbReference>
<reference evidence="8 9" key="1">
    <citation type="journal article" date="2019" name="Nat. Med.">
        <title>A library of human gut bacterial isolates paired with longitudinal multiomics data enables mechanistic microbiome research.</title>
        <authorList>
            <person name="Poyet M."/>
            <person name="Groussin M."/>
            <person name="Gibbons S.M."/>
            <person name="Avila-Pacheco J."/>
            <person name="Jiang X."/>
            <person name="Kearney S.M."/>
            <person name="Perrotta A.R."/>
            <person name="Berdy B."/>
            <person name="Zhao S."/>
            <person name="Lieberman T.D."/>
            <person name="Swanson P.K."/>
            <person name="Smith M."/>
            <person name="Roesemann S."/>
            <person name="Alexander J.E."/>
            <person name="Rich S.A."/>
            <person name="Livny J."/>
            <person name="Vlamakis H."/>
            <person name="Clish C."/>
            <person name="Bullock K."/>
            <person name="Deik A."/>
            <person name="Scott J."/>
            <person name="Pierce K.A."/>
            <person name="Xavier R.J."/>
            <person name="Alm E.J."/>
        </authorList>
    </citation>
    <scope>NUCLEOTIDE SEQUENCE [LARGE SCALE GENOMIC DNA]</scope>
    <source>
        <strain evidence="6 8">BIOML-A4</strain>
        <strain evidence="7 9">BIOML-A5</strain>
    </source>
</reference>
<dbReference type="GO" id="GO:0005524">
    <property type="term" value="F:ATP binding"/>
    <property type="evidence" value="ECO:0007669"/>
    <property type="project" value="UniProtKB-KW"/>
</dbReference>
<comment type="caution">
    <text evidence="6">The sequence shown here is derived from an EMBL/GenBank/DDBJ whole genome shotgun (WGS) entry which is preliminary data.</text>
</comment>
<dbReference type="PROSITE" id="PS50893">
    <property type="entry name" value="ABC_TRANSPORTER_2"/>
    <property type="match status" value="1"/>
</dbReference>
<gene>
    <name evidence="7" type="ORF">GKD88_03700</name>
    <name evidence="6" type="ORF">GKE08_04970</name>
</gene>
<dbReference type="SUPFAM" id="SSF52540">
    <property type="entry name" value="P-loop containing nucleoside triphosphate hydrolases"/>
    <property type="match status" value="1"/>
</dbReference>
<dbReference type="InterPro" id="IPR003439">
    <property type="entry name" value="ABC_transporter-like_ATP-bd"/>
</dbReference>
<dbReference type="Pfam" id="PF00005">
    <property type="entry name" value="ABC_tran"/>
    <property type="match status" value="1"/>
</dbReference>
<dbReference type="CDD" id="cd03257">
    <property type="entry name" value="ABC_NikE_OppD_transporters"/>
    <property type="match status" value="1"/>
</dbReference>
<name>A0A6N7S456_9FIRM</name>
<evidence type="ECO:0000256" key="2">
    <source>
        <dbReference type="ARBA" id="ARBA00022448"/>
    </source>
</evidence>